<dbReference type="EMBL" id="JBHSFK010000008">
    <property type="protein sequence ID" value="MFC4500667.1"/>
    <property type="molecule type" value="Genomic_DNA"/>
</dbReference>
<comment type="caution">
    <text evidence="1">The sequence shown here is derived from an EMBL/GenBank/DDBJ whole genome shotgun (WGS) entry which is preliminary data.</text>
</comment>
<accession>A0ABV9ANP2</accession>
<sequence length="121" mass="13358">MSSRSLRARLDRLGITAVTTGVPECRYHGVHCQLGAYWPLDRAVVDSTGVQMDELLDLIAQGRRKAGLPVAPHPRELWAVNAHERVPEAEIAQRNRETAALIAEAKAKNAVMEAEIRGERP</sequence>
<name>A0ABV9ANP2_9ACTN</name>
<dbReference type="Proteomes" id="UP001595839">
    <property type="component" value="Unassembled WGS sequence"/>
</dbReference>
<organism evidence="1 2">
    <name type="scientific">Streptomyces vulcanius</name>
    <dbReference type="NCBI Taxonomy" id="1441876"/>
    <lineage>
        <taxon>Bacteria</taxon>
        <taxon>Bacillati</taxon>
        <taxon>Actinomycetota</taxon>
        <taxon>Actinomycetes</taxon>
        <taxon>Kitasatosporales</taxon>
        <taxon>Streptomycetaceae</taxon>
        <taxon>Streptomyces</taxon>
    </lineage>
</organism>
<gene>
    <name evidence="1" type="ORF">ACFPIH_14225</name>
</gene>
<reference evidence="2" key="1">
    <citation type="journal article" date="2019" name="Int. J. Syst. Evol. Microbiol.">
        <title>The Global Catalogue of Microorganisms (GCM) 10K type strain sequencing project: providing services to taxonomists for standard genome sequencing and annotation.</title>
        <authorList>
            <consortium name="The Broad Institute Genomics Platform"/>
            <consortium name="The Broad Institute Genome Sequencing Center for Infectious Disease"/>
            <person name="Wu L."/>
            <person name="Ma J."/>
        </authorList>
    </citation>
    <scope>NUCLEOTIDE SEQUENCE [LARGE SCALE GENOMIC DNA]</scope>
    <source>
        <strain evidence="2">CGMCC 4.7177</strain>
    </source>
</reference>
<keyword evidence="2" id="KW-1185">Reference proteome</keyword>
<dbReference type="RefSeq" id="WP_381171648.1">
    <property type="nucleotide sequence ID" value="NZ_JBHSFK010000008.1"/>
</dbReference>
<evidence type="ECO:0000313" key="2">
    <source>
        <dbReference type="Proteomes" id="UP001595839"/>
    </source>
</evidence>
<evidence type="ECO:0000313" key="1">
    <source>
        <dbReference type="EMBL" id="MFC4500667.1"/>
    </source>
</evidence>
<protein>
    <submittedName>
        <fullName evidence="1">Uncharacterized protein</fullName>
    </submittedName>
</protein>
<proteinExistence type="predicted"/>